<accession>A0A645GFC9</accession>
<evidence type="ECO:0000313" key="1">
    <source>
        <dbReference type="EMBL" id="MPN24810.1"/>
    </source>
</evidence>
<name>A0A645GFC9_9ZZZZ</name>
<protein>
    <submittedName>
        <fullName evidence="1">Uncharacterized protein</fullName>
    </submittedName>
</protein>
<comment type="caution">
    <text evidence="1">The sequence shown here is derived from an EMBL/GenBank/DDBJ whole genome shotgun (WGS) entry which is preliminary data.</text>
</comment>
<gene>
    <name evidence="1" type="ORF">SDC9_172212</name>
</gene>
<proteinExistence type="predicted"/>
<sequence>MGFCDDQLFDGRIHGGFLPFDVVYGNSRQGSAQRFLFAPLLLQGGLNGFPLIFQRFTFLPVPDYFLFGGADAGGIVLQAFQYSSGIPQLG</sequence>
<dbReference type="AlphaFoldDB" id="A0A645GFC9"/>
<organism evidence="1">
    <name type="scientific">bioreactor metagenome</name>
    <dbReference type="NCBI Taxonomy" id="1076179"/>
    <lineage>
        <taxon>unclassified sequences</taxon>
        <taxon>metagenomes</taxon>
        <taxon>ecological metagenomes</taxon>
    </lineage>
</organism>
<reference evidence="1" key="1">
    <citation type="submission" date="2019-08" db="EMBL/GenBank/DDBJ databases">
        <authorList>
            <person name="Kucharzyk K."/>
            <person name="Murdoch R.W."/>
            <person name="Higgins S."/>
            <person name="Loffler F."/>
        </authorList>
    </citation>
    <scope>NUCLEOTIDE SEQUENCE</scope>
</reference>
<dbReference type="EMBL" id="VSSQ01073783">
    <property type="protein sequence ID" value="MPN24810.1"/>
    <property type="molecule type" value="Genomic_DNA"/>
</dbReference>